<dbReference type="STRING" id="412690.SAMN04489834_3116"/>
<feature type="signal peptide" evidence="2">
    <location>
        <begin position="1"/>
        <end position="24"/>
    </location>
</feature>
<evidence type="ECO:0000313" key="5">
    <source>
        <dbReference type="EMBL" id="SDT21866.1"/>
    </source>
</evidence>
<gene>
    <name evidence="5" type="ORF">SAMN04489834_3116</name>
</gene>
<evidence type="ECO:0008006" key="7">
    <source>
        <dbReference type="Google" id="ProtNLM"/>
    </source>
</evidence>
<dbReference type="EMBL" id="LT629742">
    <property type="protein sequence ID" value="SDT21866.1"/>
    <property type="molecule type" value="Genomic_DNA"/>
</dbReference>
<dbReference type="AlphaFoldDB" id="A0A1H1YLD3"/>
<evidence type="ECO:0000259" key="4">
    <source>
        <dbReference type="Pfam" id="PF17479"/>
    </source>
</evidence>
<feature type="domain" description="DUF3048" evidence="3">
    <location>
        <begin position="60"/>
        <end position="186"/>
    </location>
</feature>
<accession>A0A1H1YLD3</accession>
<feature type="compositionally biased region" description="Low complexity" evidence="1">
    <location>
        <begin position="27"/>
        <end position="43"/>
    </location>
</feature>
<feature type="domain" description="DUF3048" evidence="4">
    <location>
        <begin position="221"/>
        <end position="331"/>
    </location>
</feature>
<dbReference type="InterPro" id="IPR035328">
    <property type="entry name" value="DUF3048_C"/>
</dbReference>
<dbReference type="Gene3D" id="3.50.90.10">
    <property type="entry name" value="YerB-like"/>
    <property type="match status" value="1"/>
</dbReference>
<evidence type="ECO:0000256" key="1">
    <source>
        <dbReference type="SAM" id="MobiDB-lite"/>
    </source>
</evidence>
<name>A0A1H1YLD3_9MICO</name>
<evidence type="ECO:0000313" key="6">
    <source>
        <dbReference type="Proteomes" id="UP000181956"/>
    </source>
</evidence>
<feature type="region of interest" description="Disordered" evidence="1">
    <location>
        <begin position="27"/>
        <end position="53"/>
    </location>
</feature>
<keyword evidence="2" id="KW-0732">Signal</keyword>
<evidence type="ECO:0000256" key="2">
    <source>
        <dbReference type="SAM" id="SignalP"/>
    </source>
</evidence>
<dbReference type="InterPro" id="IPR023158">
    <property type="entry name" value="YerB-like_sf"/>
</dbReference>
<keyword evidence="6" id="KW-1185">Reference proteome</keyword>
<dbReference type="InterPro" id="IPR021416">
    <property type="entry name" value="DUF3048_N"/>
</dbReference>
<proteinExistence type="predicted"/>
<evidence type="ECO:0000259" key="3">
    <source>
        <dbReference type="Pfam" id="PF11258"/>
    </source>
</evidence>
<dbReference type="PROSITE" id="PS51257">
    <property type="entry name" value="PROKAR_LIPOPROTEIN"/>
    <property type="match status" value="1"/>
</dbReference>
<dbReference type="Pfam" id="PF17479">
    <property type="entry name" value="DUF3048_C"/>
    <property type="match status" value="1"/>
</dbReference>
<dbReference type="SUPFAM" id="SSF159774">
    <property type="entry name" value="YerB-like"/>
    <property type="match status" value="1"/>
</dbReference>
<dbReference type="Pfam" id="PF11258">
    <property type="entry name" value="DUF3048"/>
    <property type="match status" value="1"/>
</dbReference>
<reference evidence="6" key="1">
    <citation type="submission" date="2016-10" db="EMBL/GenBank/DDBJ databases">
        <authorList>
            <person name="Varghese N."/>
            <person name="Submissions S."/>
        </authorList>
    </citation>
    <scope>NUCLEOTIDE SEQUENCE [LARGE SCALE GENOMIC DNA]</scope>
    <source>
        <strain evidence="6">DSM 21772</strain>
    </source>
</reference>
<dbReference type="Proteomes" id="UP000181956">
    <property type="component" value="Chromosome I"/>
</dbReference>
<sequence length="344" mass="36419">MPTAARWAAATLAVGLLLGTAGCAAEEQPAAAGPTPRPTQTARPTPPPPVLAPLRGTVAAEGADERPALAAKIDNHEGARPQLGLERTDIVFEELVEGGLTRYVAIWHSDLPDEIGPVRSVRPMDPDIVTPFGGIIAYSGGQEVFVDMMMNTPVVNAVFDFDDTGLFYRDDVHESPHDVIVHAAELVRRNALLPPPAAQFEYAVDDGEPTSVAEGAANSVVQLRFSDARWPSWGWDAAGASWLRSQEGEPDLDAAGAQLRASNVVTLLVEIDDYSFEDIPRTLMIGAGEAWVSSGGSTVHGVWRKDSPAGSIRLVSDLGTPITLAPGNTWVELVPSSGGVEIIP</sequence>
<organism evidence="5 6">
    <name type="scientific">Microterricola viridarii</name>
    <dbReference type="NCBI Taxonomy" id="412690"/>
    <lineage>
        <taxon>Bacteria</taxon>
        <taxon>Bacillati</taxon>
        <taxon>Actinomycetota</taxon>
        <taxon>Actinomycetes</taxon>
        <taxon>Micrococcales</taxon>
        <taxon>Microbacteriaceae</taxon>
        <taxon>Microterricola</taxon>
    </lineage>
</organism>
<feature type="chain" id="PRO_5009266692" description="DUF3048 domain-containing protein" evidence="2">
    <location>
        <begin position="25"/>
        <end position="344"/>
    </location>
</feature>
<protein>
    <recommendedName>
        <fullName evidence="7">DUF3048 domain-containing protein</fullName>
    </recommendedName>
</protein>